<keyword evidence="4" id="KW-0472">Membrane</keyword>
<evidence type="ECO:0000256" key="1">
    <source>
        <dbReference type="ARBA" id="ARBA00004613"/>
    </source>
</evidence>
<dbReference type="InterPro" id="IPR056225">
    <property type="entry name" value="NDNF_N"/>
</dbReference>
<keyword evidence="4" id="KW-1133">Transmembrane helix</keyword>
<organism evidence="6 7">
    <name type="scientific">Heterorhabditis bacteriophora</name>
    <name type="common">Entomopathogenic nematode worm</name>
    <dbReference type="NCBI Taxonomy" id="37862"/>
    <lineage>
        <taxon>Eukaryota</taxon>
        <taxon>Metazoa</taxon>
        <taxon>Ecdysozoa</taxon>
        <taxon>Nematoda</taxon>
        <taxon>Chromadorea</taxon>
        <taxon>Rhabditida</taxon>
        <taxon>Rhabditina</taxon>
        <taxon>Rhabditomorpha</taxon>
        <taxon>Strongyloidea</taxon>
        <taxon>Heterorhabditidae</taxon>
        <taxon>Heterorhabditis</taxon>
    </lineage>
</organism>
<dbReference type="Proteomes" id="UP000095283">
    <property type="component" value="Unplaced"/>
</dbReference>
<proteinExistence type="predicted"/>
<keyword evidence="6" id="KW-1185">Reference proteome</keyword>
<evidence type="ECO:0000256" key="3">
    <source>
        <dbReference type="ARBA" id="ARBA00022737"/>
    </source>
</evidence>
<feature type="domain" description="Neuron-derived neurotrophic factor N-terminal" evidence="5">
    <location>
        <begin position="150"/>
        <end position="244"/>
    </location>
</feature>
<evidence type="ECO:0000256" key="2">
    <source>
        <dbReference type="ARBA" id="ARBA00022525"/>
    </source>
</evidence>
<dbReference type="PANTHER" id="PTHR14619">
    <property type="entry name" value="NEURON-DERIVED NEUROTROPHIC FACTOR"/>
    <property type="match status" value="1"/>
</dbReference>
<name>A0A1I7XJP1_HETBA</name>
<keyword evidence="3" id="KW-0677">Repeat</keyword>
<sequence>MPQRLFSDKDDNNYSCLTLRKCHISCTKYQRIPLPFYILVGFLALIPLLKHISPYLLRTDVPFDLVDNKTTLNLSVRFIIEPRIRNQLDLLVMVNSIPNQYRERQEIRNSWADKALYDDQTTKIIFIIGRPMILLFIALHFQFAISFLIPQWKELEENVEKVAELSKEHEERYIISLSNPNNPVFMYLTPCGAIVHWRLYRVKSDLTDISLTQPFTDLSNFELIAGEADDRRMKFFSHHVNAAAIDDFYPPLPHDLRVARAISRQDNSDLNQALVTWKVSDGVRNAERNRYRFCAVVSRRYPDWAVCDQLDEGLESIHCISQSNNSIVVKNLRSGKRYFITVFVRDSLHGSTSSYDSLEVNLKKATEIDNVNIKKEEVHPLLDAVLQAGSLPARKSATVDYQFVLPSNSSKNQRVLLIVHACDGYVRMSVFRNGRLLKRSEPFSGFRRFLVLNVRSGQLRFQISNDDYRAKSIRMWASVRPDKSPYPMLPEDTSRNNMYIYIYIYIYIYY</sequence>
<dbReference type="InterPro" id="IPR019326">
    <property type="entry name" value="NDNF"/>
</dbReference>
<evidence type="ECO:0000259" key="5">
    <source>
        <dbReference type="Pfam" id="PF24354"/>
    </source>
</evidence>
<feature type="transmembrane region" description="Helical" evidence="4">
    <location>
        <begin position="32"/>
        <end position="49"/>
    </location>
</feature>
<comment type="subcellular location">
    <subcellularLocation>
        <location evidence="1">Secreted</location>
    </subcellularLocation>
</comment>
<evidence type="ECO:0000313" key="7">
    <source>
        <dbReference type="WBParaSite" id="Hba_17981"/>
    </source>
</evidence>
<dbReference type="GO" id="GO:0005576">
    <property type="term" value="C:extracellular region"/>
    <property type="evidence" value="ECO:0007669"/>
    <property type="project" value="UniProtKB-SubCell"/>
</dbReference>
<keyword evidence="2" id="KW-0964">Secreted</keyword>
<dbReference type="WBParaSite" id="Hba_17981">
    <property type="protein sequence ID" value="Hba_17981"/>
    <property type="gene ID" value="Hba_17981"/>
</dbReference>
<reference evidence="7" key="1">
    <citation type="submission" date="2016-11" db="UniProtKB">
        <authorList>
            <consortium name="WormBaseParasite"/>
        </authorList>
    </citation>
    <scope>IDENTIFICATION</scope>
</reference>
<keyword evidence="4" id="KW-0812">Transmembrane</keyword>
<dbReference type="PANTHER" id="PTHR14619:SF3">
    <property type="entry name" value="PROTEIN NDNF"/>
    <property type="match status" value="1"/>
</dbReference>
<accession>A0A1I7XJP1</accession>
<protein>
    <submittedName>
        <fullName evidence="7">Fibronectin type-III domain-containing protein</fullName>
    </submittedName>
</protein>
<dbReference type="Pfam" id="PF24354">
    <property type="entry name" value="NDNF_N"/>
    <property type="match status" value="1"/>
</dbReference>
<feature type="transmembrane region" description="Helical" evidence="4">
    <location>
        <begin position="133"/>
        <end position="152"/>
    </location>
</feature>
<evidence type="ECO:0000313" key="6">
    <source>
        <dbReference type="Proteomes" id="UP000095283"/>
    </source>
</evidence>
<evidence type="ECO:0000256" key="4">
    <source>
        <dbReference type="SAM" id="Phobius"/>
    </source>
</evidence>
<dbReference type="AlphaFoldDB" id="A0A1I7XJP1"/>